<evidence type="ECO:0000256" key="3">
    <source>
        <dbReference type="ARBA" id="ARBA00005349"/>
    </source>
</evidence>
<dbReference type="STRING" id="716816.BST96_05910"/>
<evidence type="ECO:0000256" key="6">
    <source>
        <dbReference type="ARBA" id="ARBA00023002"/>
    </source>
</evidence>
<comment type="pathway">
    <text evidence="2">Cofactor biosynthesis; ubiquinone biosynthesis.</text>
</comment>
<proteinExistence type="inferred from homology"/>
<dbReference type="InterPro" id="IPR036188">
    <property type="entry name" value="FAD/NAD-bd_sf"/>
</dbReference>
<keyword evidence="4" id="KW-0285">Flavoprotein</keyword>
<dbReference type="GO" id="GO:0071949">
    <property type="term" value="F:FAD binding"/>
    <property type="evidence" value="ECO:0007669"/>
    <property type="project" value="InterPro"/>
</dbReference>
<dbReference type="InterPro" id="IPR002938">
    <property type="entry name" value="FAD-bd"/>
</dbReference>
<evidence type="ECO:0000256" key="4">
    <source>
        <dbReference type="ARBA" id="ARBA00022630"/>
    </source>
</evidence>
<dbReference type="PANTHER" id="PTHR43876:SF7">
    <property type="entry name" value="UBIQUINONE BIOSYNTHESIS MONOOXYGENASE COQ6, MITOCHONDRIAL"/>
    <property type="match status" value="1"/>
</dbReference>
<protein>
    <submittedName>
        <fullName evidence="10">2-octaprenyl-3-methyl-6-methoxy-1,4-benzoquinol hydroxylase</fullName>
    </submittedName>
</protein>
<evidence type="ECO:0000259" key="9">
    <source>
        <dbReference type="Pfam" id="PF01494"/>
    </source>
</evidence>
<dbReference type="PROSITE" id="PS51257">
    <property type="entry name" value="PROKAR_LIPOPROTEIN"/>
    <property type="match status" value="1"/>
</dbReference>
<keyword evidence="7" id="KW-0503">Monooxygenase</keyword>
<dbReference type="GO" id="GO:0006744">
    <property type="term" value="P:ubiquinone biosynthetic process"/>
    <property type="evidence" value="ECO:0007669"/>
    <property type="project" value="UniProtKB-UniPathway"/>
</dbReference>
<dbReference type="InterPro" id="IPR051205">
    <property type="entry name" value="UbiH/COQ6_monooxygenase"/>
</dbReference>
<evidence type="ECO:0000256" key="8">
    <source>
        <dbReference type="ARBA" id="ARBA00065734"/>
    </source>
</evidence>
<accession>A0A1X9N935</accession>
<organism evidence="10 11">
    <name type="scientific">Oceanicoccus sagamiensis</name>
    <dbReference type="NCBI Taxonomy" id="716816"/>
    <lineage>
        <taxon>Bacteria</taxon>
        <taxon>Pseudomonadati</taxon>
        <taxon>Pseudomonadota</taxon>
        <taxon>Gammaproteobacteria</taxon>
        <taxon>Cellvibrionales</taxon>
        <taxon>Spongiibacteraceae</taxon>
        <taxon>Oceanicoccus</taxon>
    </lineage>
</organism>
<evidence type="ECO:0000313" key="10">
    <source>
        <dbReference type="EMBL" id="ARN73691.1"/>
    </source>
</evidence>
<dbReference type="FunFam" id="3.50.50.60:FF:000021">
    <property type="entry name" value="Ubiquinone biosynthesis monooxygenase COQ6"/>
    <property type="match status" value="1"/>
</dbReference>
<dbReference type="Proteomes" id="UP000193450">
    <property type="component" value="Chromosome"/>
</dbReference>
<evidence type="ECO:0000313" key="11">
    <source>
        <dbReference type="Proteomes" id="UP000193450"/>
    </source>
</evidence>
<dbReference type="EMBL" id="CP019343">
    <property type="protein sequence ID" value="ARN73691.1"/>
    <property type="molecule type" value="Genomic_DNA"/>
</dbReference>
<evidence type="ECO:0000256" key="5">
    <source>
        <dbReference type="ARBA" id="ARBA00022827"/>
    </source>
</evidence>
<dbReference type="PRINTS" id="PR00420">
    <property type="entry name" value="RNGMNOXGNASE"/>
</dbReference>
<evidence type="ECO:0000256" key="1">
    <source>
        <dbReference type="ARBA" id="ARBA00001974"/>
    </source>
</evidence>
<dbReference type="UniPathway" id="UPA00232"/>
<dbReference type="PROSITE" id="PS01304">
    <property type="entry name" value="UBIH"/>
    <property type="match status" value="1"/>
</dbReference>
<dbReference type="PANTHER" id="PTHR43876">
    <property type="entry name" value="UBIQUINONE BIOSYNTHESIS MONOOXYGENASE COQ6, MITOCHONDRIAL"/>
    <property type="match status" value="1"/>
</dbReference>
<name>A0A1X9N935_9GAMM</name>
<dbReference type="AlphaFoldDB" id="A0A1X9N935"/>
<dbReference type="Gene3D" id="3.50.50.60">
    <property type="entry name" value="FAD/NAD(P)-binding domain"/>
    <property type="match status" value="2"/>
</dbReference>
<dbReference type="Pfam" id="PF01494">
    <property type="entry name" value="FAD_binding_3"/>
    <property type="match status" value="1"/>
</dbReference>
<keyword evidence="11" id="KW-1185">Reference proteome</keyword>
<dbReference type="InterPro" id="IPR018168">
    <property type="entry name" value="Ubi_Hdrlase_CS"/>
</dbReference>
<dbReference type="OrthoDB" id="9769565at2"/>
<keyword evidence="6" id="KW-0560">Oxidoreductase</keyword>
<feature type="domain" description="FAD-binding" evidence="9">
    <location>
        <begin position="8"/>
        <end position="355"/>
    </location>
</feature>
<evidence type="ECO:0000256" key="7">
    <source>
        <dbReference type="ARBA" id="ARBA00023033"/>
    </source>
</evidence>
<comment type="cofactor">
    <cofactor evidence="1">
        <name>FAD</name>
        <dbReference type="ChEBI" id="CHEBI:57692"/>
    </cofactor>
</comment>
<dbReference type="GO" id="GO:0110142">
    <property type="term" value="C:ubiquinone biosynthesis complex"/>
    <property type="evidence" value="ECO:0007669"/>
    <property type="project" value="UniProtKB-ARBA"/>
</dbReference>
<dbReference type="GO" id="GO:0019168">
    <property type="term" value="F:2-polyprenylphenol 6-hydroxylase activity"/>
    <property type="evidence" value="ECO:0007669"/>
    <property type="project" value="TreeGrafter"/>
</dbReference>
<dbReference type="InterPro" id="IPR010971">
    <property type="entry name" value="UbiH/COQ6"/>
</dbReference>
<dbReference type="RefSeq" id="WP_085757806.1">
    <property type="nucleotide sequence ID" value="NZ_CP019343.1"/>
</dbReference>
<comment type="similarity">
    <text evidence="3">Belongs to the UbiH/COQ6 family.</text>
</comment>
<dbReference type="KEGG" id="osg:BST96_05910"/>
<dbReference type="SUPFAM" id="SSF51905">
    <property type="entry name" value="FAD/NAD(P)-binding domain"/>
    <property type="match status" value="1"/>
</dbReference>
<sequence>MSKSAADFDVIIVGAGMVGAALACALGGSELKVAVIEARPINTDWPEQADAIDGFDPRVSALTVASQAFLQRLDIWSAIRERRISPYRQMHVWDAEGTGNIHFAADDINQPVLGHIVENRVTATALLQKIQQHRNIECIAPVTLEAIQSTESGAYQIALDDGRSLSTDLLVAADGANSNVRSLAAMAMREWDYGHHAIVTTVKTEKPHQQTAWQRFLPEGPLAFLPLSTAEQQQHYSSIVWSAIPQYAENLMALDDAEFSLDLARAFEHRLGEVTDVSRRFSFPLRQRHAVDYIKTGIALVGDAAHTIHPLAGQGVNLGLMDALALSEELLRAEQRALNPGSLPVLQRYQRRRKAANLSMMAGMEGFKRLFEQPSLPVRWARNAGLRWLNKATPLKNQVMRQAMGL</sequence>
<dbReference type="NCBIfam" id="TIGR01988">
    <property type="entry name" value="Ubi-OHases"/>
    <property type="match status" value="1"/>
</dbReference>
<comment type="subunit">
    <text evidence="8">Component of the Ubi complex metabolon, which regroups five ubiquinone biosynthesis proteins (UbiE, UbiF, UbiG, UbiH and UbiI) and two accessory factors (UbiK and the lipid-binding protein UbiJ).</text>
</comment>
<reference evidence="10 11" key="1">
    <citation type="submission" date="2016-11" db="EMBL/GenBank/DDBJ databases">
        <title>Trade-off between light-utilization and light-protection in marine flavobacteria.</title>
        <authorList>
            <person name="Kumagai Y."/>
        </authorList>
    </citation>
    <scope>NUCLEOTIDE SEQUENCE [LARGE SCALE GENOMIC DNA]</scope>
    <source>
        <strain evidence="10 11">NBRC 107125</strain>
    </source>
</reference>
<gene>
    <name evidence="10" type="ORF">BST96_05910</name>
</gene>
<evidence type="ECO:0000256" key="2">
    <source>
        <dbReference type="ARBA" id="ARBA00004749"/>
    </source>
</evidence>
<keyword evidence="5" id="KW-0274">FAD</keyword>